<keyword evidence="10" id="KW-0472">Membrane</keyword>
<keyword evidence="9" id="KW-0902">Two-component regulatory system</keyword>
<dbReference type="CDD" id="cd00082">
    <property type="entry name" value="HisKA"/>
    <property type="match status" value="1"/>
</dbReference>
<feature type="domain" description="HAMP" evidence="12">
    <location>
        <begin position="204"/>
        <end position="259"/>
    </location>
</feature>
<dbReference type="InterPro" id="IPR005467">
    <property type="entry name" value="His_kinase_dom"/>
</dbReference>
<dbReference type="InterPro" id="IPR003660">
    <property type="entry name" value="HAMP_dom"/>
</dbReference>
<dbReference type="Pfam" id="PF00672">
    <property type="entry name" value="HAMP"/>
    <property type="match status" value="1"/>
</dbReference>
<sequence>MLENVSYRFKIPVALTLAILLTEFAVTAILIAFTLADARRNVESGARNLANVTALSVRDPMVHDDLYRVFEVIRAPVAAKEQANPLKEVIVFDANLRVYAATDPKYYATLSRSSKFGRPIDAAIHYVQANPQAFYFSFPGVLVTDDIVAAQAVTADDGSPLGFVTVTYDTQKLRDGLATLMRRMVLLNLGSLVVLLPFGWWWGKRMAKPLHTLSYAMARVHTDEPEVLKREVSAQGSDEIGRLSSSFREMLDELAEKQQLEREMVVSERLAAVGRVAAGIVHEINNPLGGMINAVDTLVTHGAPDGLTSRTLGLLKRGLGQIHATVGALLFEARLDSPAVRAADWDDLRILIQPQLAVKQIALEWSAPTQDTQIPSHLVRQLVLNLLLNAIKAAESGGTVRCSAVLSADDLHVTVWNAGEHIPEDVVGHLFEPYWPSQKAHGVRSYGLGLWVSYQIATQLGGTISVSSQPGETTFEAVLPIKSGDTP</sequence>
<evidence type="ECO:0000313" key="14">
    <source>
        <dbReference type="Proteomes" id="UP001246473"/>
    </source>
</evidence>
<dbReference type="GO" id="GO:0005886">
    <property type="term" value="C:plasma membrane"/>
    <property type="evidence" value="ECO:0007669"/>
    <property type="project" value="TreeGrafter"/>
</dbReference>
<proteinExistence type="predicted"/>
<evidence type="ECO:0000256" key="5">
    <source>
        <dbReference type="ARBA" id="ARBA00022679"/>
    </source>
</evidence>
<keyword evidence="8 10" id="KW-1133">Transmembrane helix</keyword>
<feature type="domain" description="Histidine kinase" evidence="11">
    <location>
        <begin position="279"/>
        <end position="483"/>
    </location>
</feature>
<dbReference type="AlphaFoldDB" id="A0AAP5QAP9"/>
<dbReference type="EC" id="2.7.13.3" evidence="3"/>
<dbReference type="Gene3D" id="6.10.340.10">
    <property type="match status" value="1"/>
</dbReference>
<evidence type="ECO:0000256" key="9">
    <source>
        <dbReference type="ARBA" id="ARBA00023012"/>
    </source>
</evidence>
<comment type="caution">
    <text evidence="13">The sequence shown here is derived from an EMBL/GenBank/DDBJ whole genome shotgun (WGS) entry which is preliminary data.</text>
</comment>
<evidence type="ECO:0000256" key="3">
    <source>
        <dbReference type="ARBA" id="ARBA00012438"/>
    </source>
</evidence>
<dbReference type="Proteomes" id="UP001246473">
    <property type="component" value="Unassembled WGS sequence"/>
</dbReference>
<dbReference type="Gene3D" id="1.10.287.130">
    <property type="match status" value="1"/>
</dbReference>
<evidence type="ECO:0000256" key="6">
    <source>
        <dbReference type="ARBA" id="ARBA00022692"/>
    </source>
</evidence>
<dbReference type="SUPFAM" id="SSF47384">
    <property type="entry name" value="Homodimeric domain of signal transducing histidine kinase"/>
    <property type="match status" value="1"/>
</dbReference>
<gene>
    <name evidence="13" type="ORF">ParKJ_22535</name>
</gene>
<dbReference type="SMART" id="SM00388">
    <property type="entry name" value="HisKA"/>
    <property type="match status" value="1"/>
</dbReference>
<evidence type="ECO:0000256" key="1">
    <source>
        <dbReference type="ARBA" id="ARBA00000085"/>
    </source>
</evidence>
<dbReference type="PANTHER" id="PTHR45436">
    <property type="entry name" value="SENSOR HISTIDINE KINASE YKOH"/>
    <property type="match status" value="1"/>
</dbReference>
<dbReference type="CDD" id="cd00075">
    <property type="entry name" value="HATPase"/>
    <property type="match status" value="1"/>
</dbReference>
<evidence type="ECO:0000313" key="13">
    <source>
        <dbReference type="EMBL" id="MDT8840205.1"/>
    </source>
</evidence>
<dbReference type="PROSITE" id="PS50109">
    <property type="entry name" value="HIS_KIN"/>
    <property type="match status" value="1"/>
</dbReference>
<dbReference type="InterPro" id="IPR050428">
    <property type="entry name" value="TCS_sensor_his_kinase"/>
</dbReference>
<dbReference type="SUPFAM" id="SSF55874">
    <property type="entry name" value="ATPase domain of HSP90 chaperone/DNA topoisomerase II/histidine kinase"/>
    <property type="match status" value="1"/>
</dbReference>
<evidence type="ECO:0000259" key="11">
    <source>
        <dbReference type="PROSITE" id="PS50109"/>
    </source>
</evidence>
<dbReference type="CDD" id="cd06225">
    <property type="entry name" value="HAMP"/>
    <property type="match status" value="1"/>
</dbReference>
<dbReference type="GO" id="GO:0000155">
    <property type="term" value="F:phosphorelay sensor kinase activity"/>
    <property type="evidence" value="ECO:0007669"/>
    <property type="project" value="InterPro"/>
</dbReference>
<name>A0AAP5QAP9_9BURK</name>
<evidence type="ECO:0000256" key="2">
    <source>
        <dbReference type="ARBA" id="ARBA00004370"/>
    </source>
</evidence>
<evidence type="ECO:0000256" key="4">
    <source>
        <dbReference type="ARBA" id="ARBA00022553"/>
    </source>
</evidence>
<dbReference type="SMART" id="SM00304">
    <property type="entry name" value="HAMP"/>
    <property type="match status" value="1"/>
</dbReference>
<accession>A0AAP5QAP9</accession>
<evidence type="ECO:0000256" key="10">
    <source>
        <dbReference type="SAM" id="Phobius"/>
    </source>
</evidence>
<evidence type="ECO:0000256" key="8">
    <source>
        <dbReference type="ARBA" id="ARBA00022989"/>
    </source>
</evidence>
<reference evidence="13" key="1">
    <citation type="submission" date="2022-08" db="EMBL/GenBank/DDBJ databases">
        <authorList>
            <person name="Kim S.-J."/>
        </authorList>
    </citation>
    <scope>NUCLEOTIDE SEQUENCE</scope>
    <source>
        <strain evidence="13">KJ</strain>
    </source>
</reference>
<dbReference type="PROSITE" id="PS50885">
    <property type="entry name" value="HAMP"/>
    <property type="match status" value="1"/>
</dbReference>
<protein>
    <recommendedName>
        <fullName evidence="3">histidine kinase</fullName>
        <ecNumber evidence="3">2.7.13.3</ecNumber>
    </recommendedName>
</protein>
<dbReference type="RefSeq" id="WP_315697082.1">
    <property type="nucleotide sequence ID" value="NZ_JANSLM010000008.1"/>
</dbReference>
<keyword evidence="7 13" id="KW-0418">Kinase</keyword>
<evidence type="ECO:0000259" key="12">
    <source>
        <dbReference type="PROSITE" id="PS50885"/>
    </source>
</evidence>
<feature type="transmembrane region" description="Helical" evidence="10">
    <location>
        <begin position="12"/>
        <end position="36"/>
    </location>
</feature>
<dbReference type="Gene3D" id="3.30.565.10">
    <property type="entry name" value="Histidine kinase-like ATPase, C-terminal domain"/>
    <property type="match status" value="1"/>
</dbReference>
<dbReference type="InterPro" id="IPR036890">
    <property type="entry name" value="HATPase_C_sf"/>
</dbReference>
<dbReference type="InterPro" id="IPR003661">
    <property type="entry name" value="HisK_dim/P_dom"/>
</dbReference>
<dbReference type="EMBL" id="JANSLM010000008">
    <property type="protein sequence ID" value="MDT8840205.1"/>
    <property type="molecule type" value="Genomic_DNA"/>
</dbReference>
<dbReference type="PANTHER" id="PTHR45436:SF5">
    <property type="entry name" value="SENSOR HISTIDINE KINASE TRCS"/>
    <property type="match status" value="1"/>
</dbReference>
<comment type="catalytic activity">
    <reaction evidence="1">
        <text>ATP + protein L-histidine = ADP + protein N-phospho-L-histidine.</text>
        <dbReference type="EC" id="2.7.13.3"/>
    </reaction>
</comment>
<dbReference type="InterPro" id="IPR036097">
    <property type="entry name" value="HisK_dim/P_sf"/>
</dbReference>
<dbReference type="InterPro" id="IPR003594">
    <property type="entry name" value="HATPase_dom"/>
</dbReference>
<organism evidence="13 14">
    <name type="scientific">Paraburkholderia fungorum</name>
    <dbReference type="NCBI Taxonomy" id="134537"/>
    <lineage>
        <taxon>Bacteria</taxon>
        <taxon>Pseudomonadati</taxon>
        <taxon>Pseudomonadota</taxon>
        <taxon>Betaproteobacteria</taxon>
        <taxon>Burkholderiales</taxon>
        <taxon>Burkholderiaceae</taxon>
        <taxon>Paraburkholderia</taxon>
    </lineage>
</organism>
<dbReference type="SMART" id="SM00387">
    <property type="entry name" value="HATPase_c"/>
    <property type="match status" value="1"/>
</dbReference>
<dbReference type="Pfam" id="PF02518">
    <property type="entry name" value="HATPase_c"/>
    <property type="match status" value="1"/>
</dbReference>
<keyword evidence="5" id="KW-0808">Transferase</keyword>
<comment type="subcellular location">
    <subcellularLocation>
        <location evidence="2">Membrane</location>
    </subcellularLocation>
</comment>
<feature type="transmembrane region" description="Helical" evidence="10">
    <location>
        <begin position="184"/>
        <end position="203"/>
    </location>
</feature>
<keyword evidence="4" id="KW-0597">Phosphoprotein</keyword>
<keyword evidence="6 10" id="KW-0812">Transmembrane</keyword>
<evidence type="ECO:0000256" key="7">
    <source>
        <dbReference type="ARBA" id="ARBA00022777"/>
    </source>
</evidence>